<evidence type="ECO:0000313" key="1">
    <source>
        <dbReference type="EMBL" id="KAG5926567.1"/>
    </source>
</evidence>
<name>A0A8K0J771_9HYPO</name>
<reference evidence="1" key="1">
    <citation type="journal article" date="2020" name="bioRxiv">
        <title>Whole genome comparisons of ergot fungi reveals the divergence and evolution of species within the genus Claviceps are the result of varying mechanisms driving genome evolution and host range expansion.</title>
        <authorList>
            <person name="Wyka S.A."/>
            <person name="Mondo S.J."/>
            <person name="Liu M."/>
            <person name="Dettman J."/>
            <person name="Nalam V."/>
            <person name="Broders K.D."/>
        </authorList>
    </citation>
    <scope>NUCLEOTIDE SEQUENCE</scope>
    <source>
        <strain evidence="1">CCC 489</strain>
    </source>
</reference>
<organism evidence="1 2">
    <name type="scientific">Claviceps africana</name>
    <dbReference type="NCBI Taxonomy" id="83212"/>
    <lineage>
        <taxon>Eukaryota</taxon>
        <taxon>Fungi</taxon>
        <taxon>Dikarya</taxon>
        <taxon>Ascomycota</taxon>
        <taxon>Pezizomycotina</taxon>
        <taxon>Sordariomycetes</taxon>
        <taxon>Hypocreomycetidae</taxon>
        <taxon>Hypocreales</taxon>
        <taxon>Clavicipitaceae</taxon>
        <taxon>Claviceps</taxon>
    </lineage>
</organism>
<sequence>MSAAIPEVFVSCQRLVSRRILQPVRELFHVRFCGSAIVLERAQPRHASFTMIHARDDRLERESGGFDQSQSKFKLRS</sequence>
<dbReference type="EMBL" id="SRPY01000256">
    <property type="protein sequence ID" value="KAG5926567.1"/>
    <property type="molecule type" value="Genomic_DNA"/>
</dbReference>
<evidence type="ECO:0000313" key="2">
    <source>
        <dbReference type="Proteomes" id="UP000811619"/>
    </source>
</evidence>
<accession>A0A8K0J771</accession>
<dbReference type="Proteomes" id="UP000811619">
    <property type="component" value="Unassembled WGS sequence"/>
</dbReference>
<protein>
    <submittedName>
        <fullName evidence="1">Uncharacterized protein</fullName>
    </submittedName>
</protein>
<proteinExistence type="predicted"/>
<comment type="caution">
    <text evidence="1">The sequence shown here is derived from an EMBL/GenBank/DDBJ whole genome shotgun (WGS) entry which is preliminary data.</text>
</comment>
<gene>
    <name evidence="1" type="ORF">E4U42_003162</name>
</gene>
<dbReference type="AlphaFoldDB" id="A0A8K0J771"/>
<keyword evidence="2" id="KW-1185">Reference proteome</keyword>